<accession>A0ABU3DIR8</accession>
<evidence type="ECO:0000313" key="1">
    <source>
        <dbReference type="EMBL" id="MDT0683619.1"/>
    </source>
</evidence>
<dbReference type="NCBIfam" id="TIGR02216">
    <property type="entry name" value="phage_TIGR02216"/>
    <property type="match status" value="1"/>
</dbReference>
<dbReference type="InterPro" id="IPR011739">
    <property type="entry name" value="GTA_rcc01693"/>
</dbReference>
<dbReference type="Proteomes" id="UP001265259">
    <property type="component" value="Unassembled WGS sequence"/>
</dbReference>
<keyword evidence="2" id="KW-1185">Reference proteome</keyword>
<dbReference type="Pfam" id="PF09550">
    <property type="entry name" value="Phage_TAC_6"/>
    <property type="match status" value="1"/>
</dbReference>
<organism evidence="1 2">
    <name type="scientific">Tropicimonas omnivorans</name>
    <dbReference type="NCBI Taxonomy" id="3075590"/>
    <lineage>
        <taxon>Bacteria</taxon>
        <taxon>Pseudomonadati</taxon>
        <taxon>Pseudomonadota</taxon>
        <taxon>Alphaproteobacteria</taxon>
        <taxon>Rhodobacterales</taxon>
        <taxon>Roseobacteraceae</taxon>
        <taxon>Tropicimonas</taxon>
    </lineage>
</organism>
<comment type="caution">
    <text evidence="1">The sequence shown here is derived from an EMBL/GenBank/DDBJ whole genome shotgun (WGS) entry which is preliminary data.</text>
</comment>
<name>A0ABU3DIR8_9RHOB</name>
<evidence type="ECO:0000313" key="2">
    <source>
        <dbReference type="Proteomes" id="UP001265259"/>
    </source>
</evidence>
<dbReference type="InterPro" id="IPR019056">
    <property type="entry name" value="Phage_TAC_6"/>
</dbReference>
<sequence length="65" mass="6910">MDWAGLIRLGLGGLGMRPDAFWRLTPAELALMLGLETEAPPLTRARLAELARAYPDSNDGGGDGD</sequence>
<gene>
    <name evidence="1" type="ORF">RM543_13065</name>
</gene>
<dbReference type="EMBL" id="JAVRHL010000003">
    <property type="protein sequence ID" value="MDT0683619.1"/>
    <property type="molecule type" value="Genomic_DNA"/>
</dbReference>
<protein>
    <submittedName>
        <fullName evidence="1">Phage tail assembly chaperone</fullName>
    </submittedName>
</protein>
<proteinExistence type="predicted"/>
<dbReference type="RefSeq" id="WP_311692337.1">
    <property type="nucleotide sequence ID" value="NZ_JAVRHL010000003.1"/>
</dbReference>
<reference evidence="1 2" key="1">
    <citation type="submission" date="2023-09" db="EMBL/GenBank/DDBJ databases">
        <authorList>
            <person name="Rey-Velasco X."/>
        </authorList>
    </citation>
    <scope>NUCLEOTIDE SEQUENCE [LARGE SCALE GENOMIC DNA]</scope>
    <source>
        <strain evidence="1 2">F158</strain>
    </source>
</reference>